<sequence precursor="true">MLANQYIVTRLRLRCITAAAIILAWPITAVATESDTTPHSLDWIKAQAMTDEQRSKLPSNCCGGYVEPQYDGQDADLKMEDAPLRIKAISTEAPSDSVAILEGDVEIFHGNREVRSSHARVDKAIGQVSLKGNVQFREPGLLLIGDEAIIDMATQNVQVNNVTYVIHKASVRGVARQVNRTTEDIIVISDASYSSCEPGDSSWQLVTKEIKIDQDSGFATVRSARLEVKDVPIFYLPYMKFPIDDRRASGLLFPWIDMNQKNGLDFTQPIYWNIAENYDATISPRYIQHRGFSLETDFRYLNSWSKSKVSAAFLNNDKGGNDAEKIDPLTGLYLNEGEDRYKFNLSHLGGEGLPWSTLIDYSRVSDIQYVRDLGNMTLDETSRTHLQQRVDASYKTDHWNYRIESRDYQVITEGLDDQYSVLPNVVVDGYYRFANNMVIDLNTRYTIFNHSNPDMVEGTRSRVDYGISWDQRWNWGYFKPKIQLKHLAYSLDYPDDLSAQLTNRSPEITVPVYSLDTSVLFDRNSSWLAGYTQTFEPRLFYLKSTYRDQSSLPDFDTRELTPSYEKLFRDGRFVGGDRISDDERLTVGFTTRFIDQASGQERFRASIAQSVYYADRLVTLTAVPTATELSNIGRDKSLIAIELAGRINKKWRFNTDLVYNDFDRQLQKSSLSLRYNDQERRLFNFTYRYTSRAARLYDVQSIDQDIKQATVSAFIPVSNNFNLVGRWSHDFTNRRELEVFAGFEYNNCCWRASLVARRWLDRNDKVLFPEQELRGKNGLFFQIEFKGLAGSSGRVDTLLSNGIYGYEHTENF</sequence>
<comment type="function">
    <text evidence="2">Together with LptE, is involved in the assembly of lipopolysaccharide (LPS) at the surface of the outer membrane.</text>
</comment>
<evidence type="ECO:0000256" key="2">
    <source>
        <dbReference type="HAMAP-Rule" id="MF_01411"/>
    </source>
</evidence>
<dbReference type="GO" id="GO:0015920">
    <property type="term" value="P:lipopolysaccharide transport"/>
    <property type="evidence" value="ECO:0007669"/>
    <property type="project" value="InterPro"/>
</dbReference>
<dbReference type="PANTHER" id="PTHR30189:SF1">
    <property type="entry name" value="LPS-ASSEMBLY PROTEIN LPTD"/>
    <property type="match status" value="1"/>
</dbReference>
<organism evidence="4 5">
    <name type="scientific">SAR92 bacterium BACL26 MAG-121220-bin70</name>
    <dbReference type="NCBI Taxonomy" id="1655626"/>
    <lineage>
        <taxon>Bacteria</taxon>
        <taxon>Pseudomonadati</taxon>
        <taxon>Pseudomonadota</taxon>
        <taxon>Gammaproteobacteria</taxon>
        <taxon>Cellvibrionales</taxon>
        <taxon>Porticoccaceae</taxon>
        <taxon>SAR92 clade</taxon>
    </lineage>
</organism>
<evidence type="ECO:0000313" key="5">
    <source>
        <dbReference type="Proteomes" id="UP000051213"/>
    </source>
</evidence>
<dbReference type="EMBL" id="LICA01000004">
    <property type="protein sequence ID" value="KRO97386.1"/>
    <property type="molecule type" value="Genomic_DNA"/>
</dbReference>
<dbReference type="InterPro" id="IPR020889">
    <property type="entry name" value="LipoPS_assembly_LptD"/>
</dbReference>
<evidence type="ECO:0000256" key="1">
    <source>
        <dbReference type="ARBA" id="ARBA00023237"/>
    </source>
</evidence>
<dbReference type="HAMAP" id="MF_01411">
    <property type="entry name" value="LPS_assembly_LptD"/>
    <property type="match status" value="1"/>
</dbReference>
<protein>
    <recommendedName>
        <fullName evidence="2">LPS-assembly protein LptD</fullName>
    </recommendedName>
</protein>
<comment type="subunit">
    <text evidence="2">Component of the lipopolysaccharide transport and assembly complex. Interacts with LptE and LptA.</text>
</comment>
<dbReference type="Proteomes" id="UP000051213">
    <property type="component" value="Unassembled WGS sequence"/>
</dbReference>
<gene>
    <name evidence="2" type="primary">lptD</name>
    <name evidence="4" type="ORF">ABS24_09695</name>
</gene>
<dbReference type="InterPro" id="IPR007543">
    <property type="entry name" value="LptD_C"/>
</dbReference>
<dbReference type="PANTHER" id="PTHR30189">
    <property type="entry name" value="LPS-ASSEMBLY PROTEIN"/>
    <property type="match status" value="1"/>
</dbReference>
<dbReference type="InterPro" id="IPR050218">
    <property type="entry name" value="LptD"/>
</dbReference>
<keyword evidence="1 2" id="KW-0998">Cell outer membrane</keyword>
<reference evidence="4 5" key="1">
    <citation type="submission" date="2015-10" db="EMBL/GenBank/DDBJ databases">
        <title>Metagenome-Assembled Genomes uncover a global brackish microbiome.</title>
        <authorList>
            <person name="Hugerth L.W."/>
            <person name="Larsson J."/>
            <person name="Alneberg J."/>
            <person name="Lindh M.V."/>
            <person name="Legrand C."/>
            <person name="Pinhassi J."/>
            <person name="Andersson A.F."/>
        </authorList>
    </citation>
    <scope>NUCLEOTIDE SEQUENCE [LARGE SCALE GENOMIC DNA]</scope>
    <source>
        <strain evidence="4">BACL26 MAG-121220-bin70</strain>
    </source>
</reference>
<keyword evidence="2" id="KW-0472">Membrane</keyword>
<accession>A0A0R2UIK8</accession>
<evidence type="ECO:0000313" key="4">
    <source>
        <dbReference type="EMBL" id="KRO97386.1"/>
    </source>
</evidence>
<feature type="chain" id="PRO_5008995160" description="LPS-assembly protein LptD" evidence="2">
    <location>
        <begin position="32"/>
        <end position="812"/>
    </location>
</feature>
<comment type="caution">
    <text evidence="2">Lacks conserved residue(s) required for the propagation of feature annotation.</text>
</comment>
<dbReference type="Pfam" id="PF04453">
    <property type="entry name" value="LptD"/>
    <property type="match status" value="1"/>
</dbReference>
<feature type="signal peptide" evidence="2">
    <location>
        <begin position="1"/>
        <end position="31"/>
    </location>
</feature>
<feature type="domain" description="LptD C-terminal" evidence="3">
    <location>
        <begin position="339"/>
        <end position="720"/>
    </location>
</feature>
<comment type="subcellular location">
    <subcellularLocation>
        <location evidence="2">Cell outer membrane</location>
    </subcellularLocation>
</comment>
<proteinExistence type="inferred from homology"/>
<dbReference type="GO" id="GO:1990351">
    <property type="term" value="C:transporter complex"/>
    <property type="evidence" value="ECO:0007669"/>
    <property type="project" value="TreeGrafter"/>
</dbReference>
<dbReference type="AlphaFoldDB" id="A0A0R2UIK8"/>
<dbReference type="GO" id="GO:0009279">
    <property type="term" value="C:cell outer membrane"/>
    <property type="evidence" value="ECO:0007669"/>
    <property type="project" value="UniProtKB-SubCell"/>
</dbReference>
<evidence type="ECO:0000259" key="3">
    <source>
        <dbReference type="Pfam" id="PF04453"/>
    </source>
</evidence>
<keyword evidence="2" id="KW-0732">Signal</keyword>
<dbReference type="GO" id="GO:0043165">
    <property type="term" value="P:Gram-negative-bacterium-type cell outer membrane assembly"/>
    <property type="evidence" value="ECO:0007669"/>
    <property type="project" value="UniProtKB-UniRule"/>
</dbReference>
<comment type="similarity">
    <text evidence="2">Belongs to the LptD family.</text>
</comment>
<comment type="caution">
    <text evidence="4">The sequence shown here is derived from an EMBL/GenBank/DDBJ whole genome shotgun (WGS) entry which is preliminary data.</text>
</comment>
<name>A0A0R2UIK8_9GAMM</name>